<feature type="domain" description="Tc3 transposase DNA binding" evidence="1">
    <location>
        <begin position="21"/>
        <end position="68"/>
    </location>
</feature>
<reference evidence="2" key="1">
    <citation type="submission" date="2013-12" db="EMBL/GenBank/DDBJ databases">
        <title>The Genome Sequence of Aphanomyces astaci APO3.</title>
        <authorList>
            <consortium name="The Broad Institute Genomics Platform"/>
            <person name="Russ C."/>
            <person name="Tyler B."/>
            <person name="van West P."/>
            <person name="Dieguez-Uribeondo J."/>
            <person name="Young S.K."/>
            <person name="Zeng Q."/>
            <person name="Gargeya S."/>
            <person name="Fitzgerald M."/>
            <person name="Abouelleil A."/>
            <person name="Alvarado L."/>
            <person name="Chapman S.B."/>
            <person name="Gainer-Dewar J."/>
            <person name="Goldberg J."/>
            <person name="Griggs A."/>
            <person name="Gujja S."/>
            <person name="Hansen M."/>
            <person name="Howarth C."/>
            <person name="Imamovic A."/>
            <person name="Ireland A."/>
            <person name="Larimer J."/>
            <person name="McCowan C."/>
            <person name="Murphy C."/>
            <person name="Pearson M."/>
            <person name="Poon T.W."/>
            <person name="Priest M."/>
            <person name="Roberts A."/>
            <person name="Saif S."/>
            <person name="Shea T."/>
            <person name="Sykes S."/>
            <person name="Wortman J."/>
            <person name="Nusbaum C."/>
            <person name="Birren B."/>
        </authorList>
    </citation>
    <scope>NUCLEOTIDE SEQUENCE [LARGE SCALE GENOMIC DNA]</scope>
    <source>
        <strain evidence="2">APO3</strain>
    </source>
</reference>
<dbReference type="Pfam" id="PF11427">
    <property type="entry name" value="HTH_Tnp_Tc3_1"/>
    <property type="match status" value="1"/>
</dbReference>
<evidence type="ECO:0000313" key="2">
    <source>
        <dbReference type="EMBL" id="ETV85007.1"/>
    </source>
</evidence>
<proteinExistence type="predicted"/>
<dbReference type="RefSeq" id="XP_009825025.1">
    <property type="nucleotide sequence ID" value="XM_009826723.1"/>
</dbReference>
<dbReference type="GeneID" id="20804896"/>
<dbReference type="OrthoDB" id="78805at2759"/>
<dbReference type="AlphaFoldDB" id="W4GZC5"/>
<protein>
    <recommendedName>
        <fullName evidence="1">Tc3 transposase DNA binding domain-containing protein</fullName>
    </recommendedName>
</protein>
<accession>W4GZC5</accession>
<organism evidence="2">
    <name type="scientific">Aphanomyces astaci</name>
    <name type="common">Crayfish plague agent</name>
    <dbReference type="NCBI Taxonomy" id="112090"/>
    <lineage>
        <taxon>Eukaryota</taxon>
        <taxon>Sar</taxon>
        <taxon>Stramenopiles</taxon>
        <taxon>Oomycota</taxon>
        <taxon>Saprolegniomycetes</taxon>
        <taxon>Saprolegniales</taxon>
        <taxon>Verrucalvaceae</taxon>
        <taxon>Aphanomyces</taxon>
    </lineage>
</organism>
<dbReference type="InterPro" id="IPR009057">
    <property type="entry name" value="Homeodomain-like_sf"/>
</dbReference>
<gene>
    <name evidence="2" type="ORF">H257_02900</name>
</gene>
<dbReference type="Gene3D" id="1.10.10.60">
    <property type="entry name" value="Homeodomain-like"/>
    <property type="match status" value="1"/>
</dbReference>
<dbReference type="SUPFAM" id="SSF46689">
    <property type="entry name" value="Homeodomain-like"/>
    <property type="match status" value="1"/>
</dbReference>
<dbReference type="InterPro" id="IPR025898">
    <property type="entry name" value="Tc3_transposase_DNA-bd_dom"/>
</dbReference>
<dbReference type="VEuPathDB" id="FungiDB:H257_02900"/>
<evidence type="ECO:0000259" key="1">
    <source>
        <dbReference type="Pfam" id="PF11427"/>
    </source>
</evidence>
<sequence length="142" mass="15860">MHHPLGEIELQRAVDQMHSSGPTLTEEEQGMILALNAVGKGQREIERLIGRSRSAIALFLSNPVAYNANKRSGRPPKVTTNDVRCLLRTASNSFLSSRELFDECQLTIKARRAPQLLNKSKHLKFIKALASPTLTKELMKAR</sequence>
<dbReference type="GO" id="GO:0003677">
    <property type="term" value="F:DNA binding"/>
    <property type="evidence" value="ECO:0007669"/>
    <property type="project" value="InterPro"/>
</dbReference>
<name>W4GZC5_APHAT</name>
<dbReference type="EMBL" id="KI913118">
    <property type="protein sequence ID" value="ETV85007.1"/>
    <property type="molecule type" value="Genomic_DNA"/>
</dbReference>